<evidence type="ECO:0000256" key="3">
    <source>
        <dbReference type="ARBA" id="ARBA00022964"/>
    </source>
</evidence>
<organism evidence="6 7">
    <name type="scientific">Pseudoxanthomonas winnipegensis</name>
    <dbReference type="NCBI Taxonomy" id="2480810"/>
    <lineage>
        <taxon>Bacteria</taxon>
        <taxon>Pseudomonadati</taxon>
        <taxon>Pseudomonadota</taxon>
        <taxon>Gammaproteobacteria</taxon>
        <taxon>Lysobacterales</taxon>
        <taxon>Lysobacteraceae</taxon>
        <taxon>Pseudoxanthomonas</taxon>
    </lineage>
</organism>
<dbReference type="RefSeq" id="WP_130517286.1">
    <property type="nucleotide sequence ID" value="NZ_SHMA01000003.1"/>
</dbReference>
<keyword evidence="5" id="KW-0408">Iron</keyword>
<dbReference type="InterPro" id="IPR051323">
    <property type="entry name" value="AtsK-like"/>
</dbReference>
<dbReference type="EMBL" id="SHMB01000002">
    <property type="protein sequence ID" value="TAA31408.1"/>
    <property type="molecule type" value="Genomic_DNA"/>
</dbReference>
<evidence type="ECO:0000256" key="2">
    <source>
        <dbReference type="ARBA" id="ARBA00022723"/>
    </source>
</evidence>
<evidence type="ECO:0000256" key="5">
    <source>
        <dbReference type="ARBA" id="ARBA00023004"/>
    </source>
</evidence>
<dbReference type="SUPFAM" id="SSF51197">
    <property type="entry name" value="Clavaminate synthase-like"/>
    <property type="match status" value="1"/>
</dbReference>
<dbReference type="GO" id="GO:0046872">
    <property type="term" value="F:metal ion binding"/>
    <property type="evidence" value="ECO:0007669"/>
    <property type="project" value="UniProtKB-KW"/>
</dbReference>
<comment type="caution">
    <text evidence="6">The sequence shown here is derived from an EMBL/GenBank/DDBJ whole genome shotgun (WGS) entry which is preliminary data.</text>
</comment>
<dbReference type="InterPro" id="IPR042098">
    <property type="entry name" value="TauD-like_sf"/>
</dbReference>
<evidence type="ECO:0000256" key="4">
    <source>
        <dbReference type="ARBA" id="ARBA00023002"/>
    </source>
</evidence>
<dbReference type="GO" id="GO:0005737">
    <property type="term" value="C:cytoplasm"/>
    <property type="evidence" value="ECO:0007669"/>
    <property type="project" value="TreeGrafter"/>
</dbReference>
<accession>A0A4Q9TBF0</accession>
<dbReference type="Gene3D" id="3.60.130.10">
    <property type="entry name" value="Clavaminate synthase-like"/>
    <property type="match status" value="1"/>
</dbReference>
<comment type="similarity">
    <text evidence="1">Belongs to the TfdA dioxygenase family.</text>
</comment>
<keyword evidence="3 6" id="KW-0223">Dioxygenase</keyword>
<dbReference type="PANTHER" id="PTHR30468">
    <property type="entry name" value="ALPHA-KETOGLUTARATE-DEPENDENT SULFONATE DIOXYGENASE"/>
    <property type="match status" value="1"/>
</dbReference>
<dbReference type="Proteomes" id="UP000291286">
    <property type="component" value="Unassembled WGS sequence"/>
</dbReference>
<sequence length="270" mass="30745">MYRHIQVSPCTARIGAEISGVDLTAALGPEQVEEIRRALLQFGVIFFRDQPMGHEDHMRFGRCFGELIVHPGAPGIEGFPLIVAIHGDANSTYVAGEQWHSDLSCNAEPPMGSILYLHTVPPVGGDTLWADMYSAYEALPERMKAYLDGLTAQHDANHVYHALYHDYDKAYPRNDHPVVITHPESGRKALFFNPQYVSHFNGVSDAESRMLYDFLTAHCADARFQVRFRWRPHSVAFWDNRCTHHLAIWDYYPQTRSGFRVTLKGERPTF</sequence>
<name>A0A4Q9TBF0_9GAMM</name>
<dbReference type="PANTHER" id="PTHR30468:SF1">
    <property type="entry name" value="ALPHA-KETOGLUTARATE-DEPENDENT SULFONATE DIOXYGENASE"/>
    <property type="match status" value="1"/>
</dbReference>
<evidence type="ECO:0000256" key="1">
    <source>
        <dbReference type="ARBA" id="ARBA00005896"/>
    </source>
</evidence>
<evidence type="ECO:0000313" key="6">
    <source>
        <dbReference type="EMBL" id="TAA31408.1"/>
    </source>
</evidence>
<dbReference type="AlphaFoldDB" id="A0A4Q9TBF0"/>
<dbReference type="InterPro" id="IPR003819">
    <property type="entry name" value="TauD/TfdA-like"/>
</dbReference>
<keyword evidence="4" id="KW-0560">Oxidoreductase</keyword>
<dbReference type="Pfam" id="PF02668">
    <property type="entry name" value="TauD"/>
    <property type="match status" value="1"/>
</dbReference>
<keyword evidence="2" id="KW-0479">Metal-binding</keyword>
<dbReference type="GO" id="GO:0000908">
    <property type="term" value="F:taurine dioxygenase activity"/>
    <property type="evidence" value="ECO:0007669"/>
    <property type="project" value="TreeGrafter"/>
</dbReference>
<evidence type="ECO:0000313" key="7">
    <source>
        <dbReference type="Proteomes" id="UP000291286"/>
    </source>
</evidence>
<gene>
    <name evidence="6" type="ORF">EA661_07520</name>
</gene>
<proteinExistence type="inferred from homology"/>
<accession>A0A4Q8LLJ5</accession>
<protein>
    <submittedName>
        <fullName evidence="6">Taurine dioxygenase</fullName>
    </submittedName>
</protein>
<dbReference type="GO" id="GO:0006790">
    <property type="term" value="P:sulfur compound metabolic process"/>
    <property type="evidence" value="ECO:0007669"/>
    <property type="project" value="TreeGrafter"/>
</dbReference>
<reference evidence="6 7" key="1">
    <citation type="submission" date="2019-02" db="EMBL/GenBank/DDBJ databases">
        <title>WGS of Pseudoxanthomonas species novum from clinical isolates.</title>
        <authorList>
            <person name="Bernier A.-M."/>
            <person name="Bernard K."/>
            <person name="Vachon A."/>
        </authorList>
    </citation>
    <scope>NUCLEOTIDE SEQUENCE [LARGE SCALE GENOMIC DNA]</scope>
    <source>
        <strain evidence="6 7">NML171202</strain>
    </source>
</reference>